<dbReference type="AlphaFoldDB" id="A0A183KQW8"/>
<proteinExistence type="predicted"/>
<name>A0A183KQW8_9TREM</name>
<dbReference type="EMBL" id="UZAK01039814">
    <property type="protein sequence ID" value="VDP63601.1"/>
    <property type="molecule type" value="Genomic_DNA"/>
</dbReference>
<accession>A0A183KQW8</accession>
<organism evidence="3">
    <name type="scientific">Schistosoma curassoni</name>
    <dbReference type="NCBI Taxonomy" id="6186"/>
    <lineage>
        <taxon>Eukaryota</taxon>
        <taxon>Metazoa</taxon>
        <taxon>Spiralia</taxon>
        <taxon>Lophotrochozoa</taxon>
        <taxon>Platyhelminthes</taxon>
        <taxon>Trematoda</taxon>
        <taxon>Digenea</taxon>
        <taxon>Strigeidida</taxon>
        <taxon>Schistosomatoidea</taxon>
        <taxon>Schistosomatidae</taxon>
        <taxon>Schistosoma</taxon>
    </lineage>
</organism>
<keyword evidence="2" id="KW-1185">Reference proteome</keyword>
<reference evidence="1 2" key="2">
    <citation type="submission" date="2018-11" db="EMBL/GenBank/DDBJ databases">
        <authorList>
            <consortium name="Pathogen Informatics"/>
        </authorList>
    </citation>
    <scope>NUCLEOTIDE SEQUENCE [LARGE SCALE GENOMIC DNA]</scope>
    <source>
        <strain evidence="1">Dakar</strain>
        <strain evidence="2">Dakar, Senegal</strain>
    </source>
</reference>
<reference evidence="3" key="1">
    <citation type="submission" date="2016-06" db="UniProtKB">
        <authorList>
            <consortium name="WormBaseParasite"/>
        </authorList>
    </citation>
    <scope>IDENTIFICATION</scope>
</reference>
<protein>
    <submittedName>
        <fullName evidence="3">CACTA en-spm transposon protein</fullName>
    </submittedName>
</protein>
<evidence type="ECO:0000313" key="1">
    <source>
        <dbReference type="EMBL" id="VDP63601.1"/>
    </source>
</evidence>
<dbReference type="WBParaSite" id="SCUD_0001745601-mRNA-1">
    <property type="protein sequence ID" value="SCUD_0001745601-mRNA-1"/>
    <property type="gene ID" value="SCUD_0001745601"/>
</dbReference>
<sequence>MQLDDLDYANGLARQSHMQQQMQDKTTNVAATSEAVVPLINFDNDIRRREKAGFLRYNTTCTNQTTFDGEALEDVKTSTYLGSIIDEHGGSDTNSFTVWGGDLENYMCL</sequence>
<dbReference type="Proteomes" id="UP000279833">
    <property type="component" value="Unassembled WGS sequence"/>
</dbReference>
<evidence type="ECO:0000313" key="3">
    <source>
        <dbReference type="WBParaSite" id="SCUD_0001745601-mRNA-1"/>
    </source>
</evidence>
<evidence type="ECO:0000313" key="2">
    <source>
        <dbReference type="Proteomes" id="UP000279833"/>
    </source>
</evidence>
<gene>
    <name evidence="1" type="ORF">SCUD_LOCUS17453</name>
</gene>